<feature type="domain" description="Disease resistance R13L4/SHOC-2-like LRR" evidence="5">
    <location>
        <begin position="544"/>
        <end position="785"/>
    </location>
</feature>
<protein>
    <submittedName>
        <fullName evidence="6">Disease resistance RPP13-like protein 4</fullName>
    </submittedName>
</protein>
<dbReference type="eggNOG" id="KOG4658">
    <property type="taxonomic scope" value="Eukaryota"/>
</dbReference>
<organism evidence="6 7">
    <name type="scientific">Morus notabilis</name>
    <dbReference type="NCBI Taxonomy" id="981085"/>
    <lineage>
        <taxon>Eukaryota</taxon>
        <taxon>Viridiplantae</taxon>
        <taxon>Streptophyta</taxon>
        <taxon>Embryophyta</taxon>
        <taxon>Tracheophyta</taxon>
        <taxon>Spermatophyta</taxon>
        <taxon>Magnoliopsida</taxon>
        <taxon>eudicotyledons</taxon>
        <taxon>Gunneridae</taxon>
        <taxon>Pentapetalae</taxon>
        <taxon>rosids</taxon>
        <taxon>fabids</taxon>
        <taxon>Rosales</taxon>
        <taxon>Moraceae</taxon>
        <taxon>Moreae</taxon>
        <taxon>Morus</taxon>
    </lineage>
</organism>
<proteinExistence type="predicted"/>
<dbReference type="OrthoDB" id="2973320at2759"/>
<dbReference type="PANTHER" id="PTHR23155:SF759">
    <property type="entry name" value="AAA+ ATPASE DOMAIN-CONTAINING PROTEIN"/>
    <property type="match status" value="1"/>
</dbReference>
<accession>W9QMC5</accession>
<evidence type="ECO:0000259" key="3">
    <source>
        <dbReference type="Pfam" id="PF00931"/>
    </source>
</evidence>
<evidence type="ECO:0000259" key="4">
    <source>
        <dbReference type="Pfam" id="PF23559"/>
    </source>
</evidence>
<keyword evidence="1" id="KW-0677">Repeat</keyword>
<reference evidence="7" key="1">
    <citation type="submission" date="2013-01" db="EMBL/GenBank/DDBJ databases">
        <title>Draft Genome Sequence of a Mulberry Tree, Morus notabilis C.K. Schneid.</title>
        <authorList>
            <person name="He N."/>
            <person name="Zhao S."/>
        </authorList>
    </citation>
    <scope>NUCLEOTIDE SEQUENCE</scope>
</reference>
<dbReference type="Pfam" id="PF23598">
    <property type="entry name" value="LRR_14"/>
    <property type="match status" value="1"/>
</dbReference>
<evidence type="ECO:0000256" key="2">
    <source>
        <dbReference type="ARBA" id="ARBA00022821"/>
    </source>
</evidence>
<dbReference type="SMR" id="W9QMC5"/>
<dbReference type="Gene3D" id="1.10.10.10">
    <property type="entry name" value="Winged helix-like DNA-binding domain superfamily/Winged helix DNA-binding domain"/>
    <property type="match status" value="1"/>
</dbReference>
<dbReference type="InterPro" id="IPR027417">
    <property type="entry name" value="P-loop_NTPase"/>
</dbReference>
<dbReference type="AlphaFoldDB" id="W9QMC5"/>
<dbReference type="InterPro" id="IPR044974">
    <property type="entry name" value="Disease_R_plants"/>
</dbReference>
<dbReference type="PRINTS" id="PR00364">
    <property type="entry name" value="DISEASERSIST"/>
</dbReference>
<dbReference type="InterPro" id="IPR055414">
    <property type="entry name" value="LRR_R13L4/SHOC2-like"/>
</dbReference>
<dbReference type="InterPro" id="IPR036388">
    <property type="entry name" value="WH-like_DNA-bd_sf"/>
</dbReference>
<sequence length="860" mass="97634">MELAGAVVQALTEQVVQGVGKEAHYALGFGGHFDQTKKILEVAKKFLENKDVINHKLKEGHAKPALIQLRKLIYEADDVVTDCLMRREYKDDGLRGFLDRCDLIFLHQAGKKLNKINSEMQQNLKDLGAYDIPESQSRTEDGHHSQNEERILASQDFNPNEIIGLEDAIKKLKGWIDERDKGLQCIAIAGMGGLGKTTIAQQIYNDTEIQKVFQTIWVTVSRNYQEDVISAKLLTKLGGGTSDRSHLFKALSDARKIKKDANYLVVMDDVWSIDDIEWWDNIRSALTIQNGRTCIIVTTRDEGVAGQVVSEASRIHRPELLDKEKSWRLFTKFAFRSTEGKCESQGFEEKGREILDKCGGLPLSIKTIGSLLASKKDLSIWTQVSESFHDRLAVLGVKDDKVKASLALSYGELEAHLQQCLLCLSIYPEDHAIRAEQIIHWWVAEGLVSRQGSNKSVVELGYQYLSALVSRCLVEVDRRRNYDGKVYTCKVHDVVRELIMEIAKSESFCAFNEKGIQVWEKDSYWLGFVDEMIGNINSFGNNSKLRSLVLVTSSPIEISPNWGFPLSLRMLDLSGGCTNLDEKRVKNLLDWIASLERLACLNLSEVKSLEELPSSVCKLRNLQMLILTGCRKLKKLPSSITRMKKLTVLHLGGCSLEYLPRGLGRLSGLQDLTGFRLVSKQNAKACDLHELSKLIQLRELQMVISNDDFEILESELNEVLSELKNLKVLDIDASECQRPKALKMVDCLYPPKGIKELYLRNYQCKAMPKWIHPSTLPKLQYLCVEDGDVSSFIPQVEIVRSEYVWKELEGLSLKNLGKLFGDWQEFEKVMPERKYIEVSPYVQWKNLPQEAKESGIWRKN</sequence>
<dbReference type="InterPro" id="IPR032675">
    <property type="entry name" value="LRR_dom_sf"/>
</dbReference>
<dbReference type="SUPFAM" id="SSF52058">
    <property type="entry name" value="L domain-like"/>
    <property type="match status" value="1"/>
</dbReference>
<keyword evidence="2" id="KW-0611">Plant defense</keyword>
<dbReference type="Pfam" id="PF00931">
    <property type="entry name" value="NB-ARC"/>
    <property type="match status" value="1"/>
</dbReference>
<dbReference type="GO" id="GO:0098542">
    <property type="term" value="P:defense response to other organism"/>
    <property type="evidence" value="ECO:0007669"/>
    <property type="project" value="TreeGrafter"/>
</dbReference>
<evidence type="ECO:0000256" key="1">
    <source>
        <dbReference type="ARBA" id="ARBA00022737"/>
    </source>
</evidence>
<dbReference type="STRING" id="981085.W9QMC5"/>
<evidence type="ECO:0000313" key="7">
    <source>
        <dbReference type="Proteomes" id="UP000030645"/>
    </source>
</evidence>
<dbReference type="PANTHER" id="PTHR23155">
    <property type="entry name" value="DISEASE RESISTANCE PROTEIN RP"/>
    <property type="match status" value="1"/>
</dbReference>
<dbReference type="InterPro" id="IPR058922">
    <property type="entry name" value="WHD_DRP"/>
</dbReference>
<name>W9QMC5_9ROSA</name>
<feature type="domain" description="Disease resistance protein winged helix" evidence="4">
    <location>
        <begin position="426"/>
        <end position="499"/>
    </location>
</feature>
<dbReference type="KEGG" id="mnt:21396839"/>
<dbReference type="EMBL" id="KE343797">
    <property type="protein sequence ID" value="EXB41595.1"/>
    <property type="molecule type" value="Genomic_DNA"/>
</dbReference>
<evidence type="ECO:0000313" key="6">
    <source>
        <dbReference type="EMBL" id="EXB41595.1"/>
    </source>
</evidence>
<evidence type="ECO:0000259" key="5">
    <source>
        <dbReference type="Pfam" id="PF23598"/>
    </source>
</evidence>
<dbReference type="Pfam" id="PF23559">
    <property type="entry name" value="WHD_DRP"/>
    <property type="match status" value="1"/>
</dbReference>
<dbReference type="SUPFAM" id="SSF52540">
    <property type="entry name" value="P-loop containing nucleoside triphosphate hydrolases"/>
    <property type="match status" value="1"/>
</dbReference>
<dbReference type="InterPro" id="IPR002182">
    <property type="entry name" value="NB-ARC"/>
</dbReference>
<feature type="domain" description="NB-ARC" evidence="3">
    <location>
        <begin position="166"/>
        <end position="338"/>
    </location>
</feature>
<dbReference type="Gene3D" id="3.40.50.300">
    <property type="entry name" value="P-loop containing nucleotide triphosphate hydrolases"/>
    <property type="match status" value="1"/>
</dbReference>
<keyword evidence="7" id="KW-1185">Reference proteome</keyword>
<dbReference type="Gene3D" id="1.10.8.430">
    <property type="entry name" value="Helical domain of apoptotic protease-activating factors"/>
    <property type="match status" value="1"/>
</dbReference>
<dbReference type="Proteomes" id="UP000030645">
    <property type="component" value="Unassembled WGS sequence"/>
</dbReference>
<dbReference type="FunFam" id="1.10.10.10:FF:000322">
    <property type="entry name" value="Probable disease resistance protein At1g63360"/>
    <property type="match status" value="1"/>
</dbReference>
<dbReference type="GO" id="GO:0043531">
    <property type="term" value="F:ADP binding"/>
    <property type="evidence" value="ECO:0007669"/>
    <property type="project" value="InterPro"/>
</dbReference>
<dbReference type="InterPro" id="IPR042197">
    <property type="entry name" value="Apaf_helical"/>
</dbReference>
<dbReference type="Gene3D" id="3.80.10.10">
    <property type="entry name" value="Ribonuclease Inhibitor"/>
    <property type="match status" value="1"/>
</dbReference>
<gene>
    <name evidence="6" type="ORF">L484_013672</name>
</gene>